<gene>
    <name evidence="2" type="ORF">SAMN06269250_2457</name>
</gene>
<dbReference type="Proteomes" id="UP000219452">
    <property type="component" value="Unassembled WGS sequence"/>
</dbReference>
<dbReference type="Gene3D" id="2.130.10.10">
    <property type="entry name" value="YVTN repeat-like/Quinoprotein amine dehydrogenase"/>
    <property type="match status" value="1"/>
</dbReference>
<reference evidence="3" key="1">
    <citation type="submission" date="2017-09" db="EMBL/GenBank/DDBJ databases">
        <authorList>
            <person name="Varghese N."/>
            <person name="Submissions S."/>
        </authorList>
    </citation>
    <scope>NUCLEOTIDE SEQUENCE [LARGE SCALE GENOMIC DNA]</scope>
    <source>
        <strain evidence="3">DSM 29961</strain>
    </source>
</reference>
<dbReference type="InterPro" id="IPR011110">
    <property type="entry name" value="Reg_prop"/>
</dbReference>
<sequence length="770" mass="81852">MHEKLYFSYTNIKHSLIQSWLLLPVLLVSFLLCYPSFAQIGSWQTHVSYQSGRSVAVVGTTVYAATQNGFFYYSKTNGEITTLGKQDGLSDIGISRLLYLPDQKRLLIAYQNGNIDFLNLSDTNEPGTVNNVNTIVTASALPIARGINHINRVGSSAYLSTDFGLVVLDLLKNEIRDTYFSQRADGTPLPVFQTAATTDSLYALTAPIRVTDTGRRLRAVRFAANLNIADPANWKPVPEPGQQLESIVSNQGRLSASVNGQGIYERQSGGWVLTQALTSPLIRQFPSATGLLVVTNQAVTAPGIGSVTGSLLSDPREALVDGTTVWVADASSGLLAGNAGTFQRITPEGPTRDFFAQLYTYAQTLIALPTGPLDVTLLSGSQPPVNVLSVSAERWASSPVAGLARGFNAAAYISAEQKLYLSSFGGGLWSQIDGQATTVVATTAVALPATISPFITSLASDIDGNLWLTTGRTTSTQATLHVRRPDGQFQSFPAVNQTNIVQIVPDDNGFLWLRPDLGGGLQVFDPQTNRIRFLGTGTGQGGLLTNTIRALSKDRTGAIWVGTDLGPTVFDNPAGAFDVAIDAQPPVINGRRLLASELITAIAVDGGNRKWLGTRSGLYHVAPDGSQLLNTFTAANSPLPNNMVQALAIEPISGKVFIETGTADRPNGLVSYQGTATEPASALSNLTIFPNPVRPDFTGTVGINGLTDNATVKILDAGGQLVYETRSQGGTATWSLRDYRGRMAQTGIYLVVVVSADGSEGLAGKLAVIR</sequence>
<evidence type="ECO:0000259" key="1">
    <source>
        <dbReference type="Pfam" id="PF21544"/>
    </source>
</evidence>
<dbReference type="InterPro" id="IPR015943">
    <property type="entry name" value="WD40/YVTN_repeat-like_dom_sf"/>
</dbReference>
<dbReference type="Pfam" id="PF07494">
    <property type="entry name" value="Reg_prop"/>
    <property type="match status" value="1"/>
</dbReference>
<keyword evidence="3" id="KW-1185">Reference proteome</keyword>
<evidence type="ECO:0000313" key="2">
    <source>
        <dbReference type="EMBL" id="SOD88019.1"/>
    </source>
</evidence>
<dbReference type="NCBIfam" id="TIGR04183">
    <property type="entry name" value="Por_Secre_tail"/>
    <property type="match status" value="1"/>
</dbReference>
<evidence type="ECO:0000313" key="3">
    <source>
        <dbReference type="Proteomes" id="UP000219452"/>
    </source>
</evidence>
<dbReference type="AlphaFoldDB" id="A0A286FYL5"/>
<dbReference type="SUPFAM" id="SSF101898">
    <property type="entry name" value="NHL repeat"/>
    <property type="match status" value="2"/>
</dbReference>
<dbReference type="InterPro" id="IPR048954">
    <property type="entry name" value="PorZ_N"/>
</dbReference>
<dbReference type="EMBL" id="OCNH01000002">
    <property type="protein sequence ID" value="SOD88019.1"/>
    <property type="molecule type" value="Genomic_DNA"/>
</dbReference>
<accession>A0A286FYL5</accession>
<name>A0A286FYL5_9BACT</name>
<dbReference type="Pfam" id="PF21544">
    <property type="entry name" value="PorZ_N_b_propeller"/>
    <property type="match status" value="1"/>
</dbReference>
<dbReference type="InterPro" id="IPR026444">
    <property type="entry name" value="Secre_tail"/>
</dbReference>
<feature type="domain" description="PorZ N-terminal beta-propeller" evidence="1">
    <location>
        <begin position="62"/>
        <end position="235"/>
    </location>
</feature>
<organism evidence="2 3">
    <name type="scientific">Spirosoma fluviale</name>
    <dbReference type="NCBI Taxonomy" id="1597977"/>
    <lineage>
        <taxon>Bacteria</taxon>
        <taxon>Pseudomonadati</taxon>
        <taxon>Bacteroidota</taxon>
        <taxon>Cytophagia</taxon>
        <taxon>Cytophagales</taxon>
        <taxon>Cytophagaceae</taxon>
        <taxon>Spirosoma</taxon>
    </lineage>
</organism>
<protein>
    <submittedName>
        <fullName evidence="2">Por secretion system C-terminal sorting domain-containing protein</fullName>
    </submittedName>
</protein>
<proteinExistence type="predicted"/>
<dbReference type="OrthoDB" id="9807410at2"/>